<protein>
    <recommendedName>
        <fullName evidence="5">Stage III sporulation protein AG</fullName>
    </recommendedName>
</protein>
<dbReference type="Proteomes" id="UP000824128">
    <property type="component" value="Unassembled WGS sequence"/>
</dbReference>
<evidence type="ECO:0000256" key="2">
    <source>
        <dbReference type="SAM" id="Phobius"/>
    </source>
</evidence>
<gene>
    <name evidence="3" type="ORF">IAD24_04280</name>
</gene>
<evidence type="ECO:0008006" key="5">
    <source>
        <dbReference type="Google" id="ProtNLM"/>
    </source>
</evidence>
<keyword evidence="2" id="KW-0812">Transmembrane</keyword>
<name>A0A9D1N3Q8_9FIRM</name>
<proteinExistence type="predicted"/>
<evidence type="ECO:0000256" key="1">
    <source>
        <dbReference type="SAM" id="MobiDB-lite"/>
    </source>
</evidence>
<evidence type="ECO:0000313" key="4">
    <source>
        <dbReference type="Proteomes" id="UP000824128"/>
    </source>
</evidence>
<keyword evidence="2" id="KW-0472">Membrane</keyword>
<feature type="region of interest" description="Disordered" evidence="1">
    <location>
        <begin position="109"/>
        <end position="151"/>
    </location>
</feature>
<organism evidence="3 4">
    <name type="scientific">Candidatus Aphodomorpha intestinavium</name>
    <dbReference type="NCBI Taxonomy" id="2840672"/>
    <lineage>
        <taxon>Bacteria</taxon>
        <taxon>Bacillati</taxon>
        <taxon>Bacillota</taxon>
        <taxon>Clostridia</taxon>
        <taxon>Eubacteriales</taxon>
        <taxon>Candidatus Aphodomorpha</taxon>
    </lineage>
</organism>
<accession>A0A9D1N3Q8</accession>
<keyword evidence="2" id="KW-1133">Transmembrane helix</keyword>
<feature type="transmembrane region" description="Helical" evidence="2">
    <location>
        <begin position="35"/>
        <end position="52"/>
    </location>
</feature>
<reference evidence="3" key="2">
    <citation type="journal article" date="2021" name="PeerJ">
        <title>Extensive microbial diversity within the chicken gut microbiome revealed by metagenomics and culture.</title>
        <authorList>
            <person name="Gilroy R."/>
            <person name="Ravi A."/>
            <person name="Getino M."/>
            <person name="Pursley I."/>
            <person name="Horton D.L."/>
            <person name="Alikhan N.F."/>
            <person name="Baker D."/>
            <person name="Gharbi K."/>
            <person name="Hall N."/>
            <person name="Watson M."/>
            <person name="Adriaenssens E.M."/>
            <person name="Foster-Nyarko E."/>
            <person name="Jarju S."/>
            <person name="Secka A."/>
            <person name="Antonio M."/>
            <person name="Oren A."/>
            <person name="Chaudhuri R.R."/>
            <person name="La Ragione R."/>
            <person name="Hildebrand F."/>
            <person name="Pallen M.J."/>
        </authorList>
    </citation>
    <scope>NUCLEOTIDE SEQUENCE</scope>
    <source>
        <strain evidence="3">ChiGjej2B2-16831</strain>
    </source>
</reference>
<dbReference type="AlphaFoldDB" id="A0A9D1N3Q8"/>
<feature type="compositionally biased region" description="Low complexity" evidence="1">
    <location>
        <begin position="118"/>
        <end position="140"/>
    </location>
</feature>
<dbReference type="EMBL" id="DVNZ01000133">
    <property type="protein sequence ID" value="HIU94356.1"/>
    <property type="molecule type" value="Genomic_DNA"/>
</dbReference>
<reference evidence="3" key="1">
    <citation type="submission" date="2020-10" db="EMBL/GenBank/DDBJ databases">
        <authorList>
            <person name="Gilroy R."/>
        </authorList>
    </citation>
    <scope>NUCLEOTIDE SEQUENCE</scope>
    <source>
        <strain evidence="3">ChiGjej2B2-16831</strain>
    </source>
</reference>
<evidence type="ECO:0000313" key="3">
    <source>
        <dbReference type="EMBL" id="HIU94356.1"/>
    </source>
</evidence>
<sequence>MKREAEAGAAARPAEGNALWRRLLMRMRADRRVELAVYGGVALLVVALYLLGGAGKGEPAAAQGEQPAAAQGELAAAELEERLEQVLSCIRGAGRVDVMITYDSGPEIVPAMSTNVNSTGSETSEGSRSSSSQQSTESTEPATVSGSGGNEPIVLKEIEPVVRGVIVVAEGAADIEVRLDLQRAVRAVLDIPLSRIEVFERSAQPNQ</sequence>
<comment type="caution">
    <text evidence="3">The sequence shown here is derived from an EMBL/GenBank/DDBJ whole genome shotgun (WGS) entry which is preliminary data.</text>
</comment>